<gene>
    <name evidence="14" type="primary">LOC118427572</name>
</gene>
<dbReference type="GO" id="GO:0047402">
    <property type="term" value="F:protein-glucosylgalactosylhydroxylysine glucosidase activity"/>
    <property type="evidence" value="ECO:0007669"/>
    <property type="project" value="UniProtKB-EC"/>
</dbReference>
<evidence type="ECO:0000256" key="1">
    <source>
        <dbReference type="ARBA" id="ARBA00006768"/>
    </source>
</evidence>
<evidence type="ECO:0000259" key="12">
    <source>
        <dbReference type="Pfam" id="PF03633"/>
    </source>
</evidence>
<evidence type="ECO:0000313" key="14">
    <source>
        <dbReference type="RefSeq" id="XP_035693312.1"/>
    </source>
</evidence>
<dbReference type="SUPFAM" id="SSF48208">
    <property type="entry name" value="Six-hairpin glycosidases"/>
    <property type="match status" value="1"/>
</dbReference>
<accession>A0A9J7M222</accession>
<dbReference type="GO" id="GO:0004553">
    <property type="term" value="F:hydrolase activity, hydrolyzing O-glycosyl compounds"/>
    <property type="evidence" value="ECO:0000318"/>
    <property type="project" value="GO_Central"/>
</dbReference>
<sequence length="821" mass="92399">MPNLYVQSYSEESYKQQFLQTRMRTRRLYLALCLTLVLLFINVAAYQTILGNNSKRTKLFATNDQTRNKSRRRRQDADVPDISNSPTIFESDRLPVTGNSTIGYTLNTRLMASIGNGHLATTVYSDTIFVNGLYSGDGFKGRSHRATIPSQNNIRAMLPSEEGAVRRFALDVERGVFFETMTTDQVTVEQRTYAHQFYTRLLVTEIHVTRGQGTGDIVIGLTTNPGSDGQDFLWDSISSPSVASRYRHGTINVTETATSTRSEVHMYWTPVPSSITLASSESQKSVSYIASIDTDQATARESFEIGRQFARSDLYPTHLAAWRKVWDAGRIEVEGNLNLQKIINGALYYILSSLPAQEHYGTANQFYGLSPGGLANGKLLQDYQGHSFWDTETWMYPPILMLHPTLAKDILSYRIHVRGPAYDRAQQNGHQGLRFPWESAFTGVEVTPGDICWECRENQQHITGDIAFAARQYVSATRDLGWLQDENGWELIRETARFWKSRPTFNRKRGLYDINGVMPPDEFHHTVNNSIYTNVVAKLSMDFANYTACLVGEAEETAGEVESWVTDVGDRLYLPEITDEKYHPEFEGYPKGELIKQADVILLGYPLMWKMSDEVRKNDLNVYEEVTDPTGPAMTWSMFCIGWLELQEYSKASQMFQDSYSIYVKEPFKIWTEAHQGLGAVNFITGMGGFLQAVLFGYGGFRLHVDHLDLNPVLPPDTDSMKIYGLDYLGSSLDFTISRDQVTINVTSLGGDYPLEIKAGDTSYTLQEGVPVQLPRGPASIATTRQDSNRCTPPVVGDGTADRLKATLWMLLLSVLLIAMQ</sequence>
<organism evidence="13 14">
    <name type="scientific">Branchiostoma floridae</name>
    <name type="common">Florida lancelet</name>
    <name type="synonym">Amphioxus</name>
    <dbReference type="NCBI Taxonomy" id="7739"/>
    <lineage>
        <taxon>Eukaryota</taxon>
        <taxon>Metazoa</taxon>
        <taxon>Chordata</taxon>
        <taxon>Cephalochordata</taxon>
        <taxon>Leptocardii</taxon>
        <taxon>Amphioxiformes</taxon>
        <taxon>Branchiostomatidae</taxon>
        <taxon>Branchiostoma</taxon>
    </lineage>
</organism>
<dbReference type="InterPro" id="IPR005195">
    <property type="entry name" value="Glyco_hydro_65_M"/>
</dbReference>
<evidence type="ECO:0000256" key="10">
    <source>
        <dbReference type="SAM" id="Phobius"/>
    </source>
</evidence>
<comment type="catalytic activity">
    <reaction evidence="4">
        <text>(5R)-5-O-[alpha-D-glucosyl-(1-&gt;2)-beta-D-galactosyl]-5-hydroxy-L-lysyl-[collagen] + H2O = (5R)-5-O-(beta-D-galactosyl)-5-hydroxy-L-lysyl-[collagen] + D-glucose</text>
        <dbReference type="Rhea" id="RHEA:11068"/>
        <dbReference type="Rhea" id="RHEA-COMP:12753"/>
        <dbReference type="Rhea" id="RHEA-COMP:12754"/>
        <dbReference type="ChEBI" id="CHEBI:4167"/>
        <dbReference type="ChEBI" id="CHEBI:15377"/>
        <dbReference type="ChEBI" id="CHEBI:133443"/>
        <dbReference type="ChEBI" id="CHEBI:133452"/>
        <dbReference type="EC" id="3.2.1.107"/>
    </reaction>
</comment>
<dbReference type="OMA" id="DKAWPIA"/>
<dbReference type="RefSeq" id="XP_035693312.1">
    <property type="nucleotide sequence ID" value="XM_035837419.1"/>
</dbReference>
<feature type="transmembrane region" description="Helical" evidence="10">
    <location>
        <begin position="28"/>
        <end position="49"/>
    </location>
</feature>
<evidence type="ECO:0000256" key="8">
    <source>
        <dbReference type="ARBA" id="ARBA00079982"/>
    </source>
</evidence>
<reference evidence="14" key="2">
    <citation type="submission" date="2025-08" db="UniProtKB">
        <authorList>
            <consortium name="RefSeq"/>
        </authorList>
    </citation>
    <scope>IDENTIFICATION</scope>
    <source>
        <strain evidence="14">S238N-H82</strain>
        <tissue evidence="14">Testes</tissue>
    </source>
</reference>
<dbReference type="Gene3D" id="1.50.10.10">
    <property type="match status" value="1"/>
</dbReference>
<dbReference type="EC" id="3.2.1.107" evidence="6"/>
<keyword evidence="10" id="KW-0812">Transmembrane</keyword>
<proteinExistence type="inferred from homology"/>
<keyword evidence="13" id="KW-1185">Reference proteome</keyword>
<dbReference type="PANTHER" id="PTHR11051:SF8">
    <property type="entry name" value="PROTEIN-GLUCOSYLGALACTOSYLHYDROXYLYSINE GLUCOSIDASE"/>
    <property type="match status" value="1"/>
</dbReference>
<dbReference type="FunFam" id="2.60.420.10:FF:000003">
    <property type="entry name" value="Protein-glucosylgalactosylhydroxylysine glucosidase"/>
    <property type="match status" value="1"/>
</dbReference>
<keyword evidence="3" id="KW-0326">Glycosidase</keyword>
<evidence type="ECO:0000256" key="6">
    <source>
        <dbReference type="ARBA" id="ARBA00066430"/>
    </source>
</evidence>
<evidence type="ECO:0000256" key="9">
    <source>
        <dbReference type="SAM" id="MobiDB-lite"/>
    </source>
</evidence>
<dbReference type="OrthoDB" id="200349at2759"/>
<dbReference type="Pfam" id="PF03632">
    <property type="entry name" value="Glyco_hydro_65m"/>
    <property type="match status" value="1"/>
</dbReference>
<keyword evidence="2" id="KW-0378">Hydrolase</keyword>
<dbReference type="InterPro" id="IPR005194">
    <property type="entry name" value="Glyco_hydro_65_C"/>
</dbReference>
<feature type="domain" description="Glycoside hydrolase family 65 C-terminal" evidence="12">
    <location>
        <begin position="702"/>
        <end position="766"/>
    </location>
</feature>
<feature type="region of interest" description="Disordered" evidence="9">
    <location>
        <begin position="63"/>
        <end position="84"/>
    </location>
</feature>
<reference evidence="13" key="1">
    <citation type="journal article" date="2020" name="Nat. Ecol. Evol.">
        <title>Deeply conserved synteny resolves early events in vertebrate evolution.</title>
        <authorList>
            <person name="Simakov O."/>
            <person name="Marletaz F."/>
            <person name="Yue J.X."/>
            <person name="O'Connell B."/>
            <person name="Jenkins J."/>
            <person name="Brandt A."/>
            <person name="Calef R."/>
            <person name="Tung C.H."/>
            <person name="Huang T.K."/>
            <person name="Schmutz J."/>
            <person name="Satoh N."/>
            <person name="Yu J.K."/>
            <person name="Putnam N.H."/>
            <person name="Green R.E."/>
            <person name="Rokhsar D.S."/>
        </authorList>
    </citation>
    <scope>NUCLEOTIDE SEQUENCE [LARGE SCALE GENOMIC DNA]</scope>
    <source>
        <strain evidence="13">S238N-H82</strain>
    </source>
</reference>
<dbReference type="Pfam" id="PF03633">
    <property type="entry name" value="Glyco_hydro_65C"/>
    <property type="match status" value="1"/>
</dbReference>
<evidence type="ECO:0000256" key="2">
    <source>
        <dbReference type="ARBA" id="ARBA00022801"/>
    </source>
</evidence>
<keyword evidence="10" id="KW-1133">Transmembrane helix</keyword>
<dbReference type="FunFam" id="1.50.10.10:FF:000023">
    <property type="entry name" value="Protein-glucosylgalactosylhydroxylysine glucosidase"/>
    <property type="match status" value="1"/>
</dbReference>
<dbReference type="GO" id="GO:0005975">
    <property type="term" value="P:carbohydrate metabolic process"/>
    <property type="evidence" value="ECO:0000318"/>
    <property type="project" value="GO_Central"/>
</dbReference>
<evidence type="ECO:0000313" key="13">
    <source>
        <dbReference type="Proteomes" id="UP000001554"/>
    </source>
</evidence>
<keyword evidence="10" id="KW-0472">Membrane</keyword>
<evidence type="ECO:0000256" key="5">
    <source>
        <dbReference type="ARBA" id="ARBA00053339"/>
    </source>
</evidence>
<dbReference type="PANTHER" id="PTHR11051">
    <property type="entry name" value="GLYCOSYL HYDROLASE-RELATED"/>
    <property type="match status" value="1"/>
</dbReference>
<feature type="domain" description="Glycoside hydrolase family 65 central catalytic" evidence="11">
    <location>
        <begin position="381"/>
        <end position="590"/>
    </location>
</feature>
<dbReference type="AlphaFoldDB" id="A0A9J7M222"/>
<comment type="function">
    <text evidence="5">Catalyzes the hydrolysis of glucose from the disaccharide unit linked to hydroxylysine residues of collagen and collagen-like proteins.</text>
</comment>
<dbReference type="GeneID" id="118427572"/>
<protein>
    <recommendedName>
        <fullName evidence="7">Protein-glucosylgalactosylhydroxylysine glucosidase</fullName>
        <ecNumber evidence="6">3.2.1.107</ecNumber>
    </recommendedName>
    <alternativeName>
        <fullName evidence="8">Acid trehalase-like protein 1</fullName>
    </alternativeName>
</protein>
<dbReference type="InterPro" id="IPR012341">
    <property type="entry name" value="6hp_glycosidase-like_sf"/>
</dbReference>
<evidence type="ECO:0000259" key="11">
    <source>
        <dbReference type="Pfam" id="PF03632"/>
    </source>
</evidence>
<name>A0A9J7M222_BRAFL</name>
<dbReference type="KEGG" id="bfo:118427572"/>
<evidence type="ECO:0000256" key="3">
    <source>
        <dbReference type="ARBA" id="ARBA00023295"/>
    </source>
</evidence>
<evidence type="ECO:0000256" key="4">
    <source>
        <dbReference type="ARBA" id="ARBA00051415"/>
    </source>
</evidence>
<dbReference type="Gene3D" id="2.60.420.10">
    <property type="entry name" value="Maltose phosphorylase, domain 3"/>
    <property type="match status" value="1"/>
</dbReference>
<dbReference type="Proteomes" id="UP000001554">
    <property type="component" value="Chromosome 12"/>
</dbReference>
<evidence type="ECO:0000256" key="7">
    <source>
        <dbReference type="ARBA" id="ARBA00071505"/>
    </source>
</evidence>
<comment type="similarity">
    <text evidence="1">Belongs to the glycosyl hydrolase 65 family.</text>
</comment>
<dbReference type="InterPro" id="IPR008928">
    <property type="entry name" value="6-hairpin_glycosidase_sf"/>
</dbReference>